<feature type="compositionally biased region" description="Basic and acidic residues" evidence="1">
    <location>
        <begin position="310"/>
        <end position="320"/>
    </location>
</feature>
<evidence type="ECO:0000313" key="4">
    <source>
        <dbReference type="Proteomes" id="UP000053599"/>
    </source>
</evidence>
<feature type="compositionally biased region" description="Polar residues" evidence="1">
    <location>
        <begin position="158"/>
        <end position="173"/>
    </location>
</feature>
<feature type="compositionally biased region" description="Low complexity" evidence="1">
    <location>
        <begin position="227"/>
        <end position="245"/>
    </location>
</feature>
<name>A0A0D1YYN9_9EURO</name>
<dbReference type="InterPro" id="IPR000261">
    <property type="entry name" value="EH_dom"/>
</dbReference>
<dbReference type="AlphaFoldDB" id="A0A0D1YYN9"/>
<dbReference type="OrthoDB" id="10045710at2759"/>
<feature type="region of interest" description="Disordered" evidence="1">
    <location>
        <begin position="1"/>
        <end position="20"/>
    </location>
</feature>
<gene>
    <name evidence="3" type="ORF">PV11_03253</name>
</gene>
<dbReference type="EMBL" id="KN846951">
    <property type="protein sequence ID" value="KIV87727.1"/>
    <property type="molecule type" value="Genomic_DNA"/>
</dbReference>
<protein>
    <recommendedName>
        <fullName evidence="2">EH domain-containing protein</fullName>
    </recommendedName>
</protein>
<feature type="compositionally biased region" description="Low complexity" evidence="1">
    <location>
        <begin position="130"/>
        <end position="148"/>
    </location>
</feature>
<dbReference type="InterPro" id="IPR011992">
    <property type="entry name" value="EF-hand-dom_pair"/>
</dbReference>
<accession>A0A0D1YYN9</accession>
<organism evidence="3 4">
    <name type="scientific">Exophiala sideris</name>
    <dbReference type="NCBI Taxonomy" id="1016849"/>
    <lineage>
        <taxon>Eukaryota</taxon>
        <taxon>Fungi</taxon>
        <taxon>Dikarya</taxon>
        <taxon>Ascomycota</taxon>
        <taxon>Pezizomycotina</taxon>
        <taxon>Eurotiomycetes</taxon>
        <taxon>Chaetothyriomycetidae</taxon>
        <taxon>Chaetothyriales</taxon>
        <taxon>Herpotrichiellaceae</taxon>
        <taxon>Exophiala</taxon>
    </lineage>
</organism>
<dbReference type="SUPFAM" id="SSF47473">
    <property type="entry name" value="EF-hand"/>
    <property type="match status" value="1"/>
</dbReference>
<dbReference type="PROSITE" id="PS50031">
    <property type="entry name" value="EH"/>
    <property type="match status" value="1"/>
</dbReference>
<dbReference type="Pfam" id="PF12763">
    <property type="entry name" value="EH"/>
    <property type="match status" value="1"/>
</dbReference>
<feature type="compositionally biased region" description="Basic and acidic residues" evidence="1">
    <location>
        <begin position="470"/>
        <end position="479"/>
    </location>
</feature>
<dbReference type="STRING" id="1016849.A0A0D1YYN9"/>
<evidence type="ECO:0000256" key="1">
    <source>
        <dbReference type="SAM" id="MobiDB-lite"/>
    </source>
</evidence>
<sequence length="606" mass="65613">MTENKARRPPVAPKPSFIQHDASTLKLSPAPSPAVRGASRAFVPGSVKAPNPSSHNPTAGALLAATLAAGKKQQQSQHDGGHNARLNVLAKQEPPPSPRGRPPTAIKIPVAAANLSSAPPTQPNLRPHIPRSTSAVAAVAATVTASARRSPRRPEITRNPTSQYLTTPEISQETRGRSSSISSSSDTFYSLSRSPDALAGAVASMNPAVQTQGAVEDRPKHDLGSVPRLSLRSSHTSLSSSPPSSGTIAAVTASRNAAIAEAKKRAQSESDEADLNGHGPFDMEHSARQILGSTWPRVRVTPPQTDSENETFRMRRDPSRKPLPAPAPLRPSQAAIVAQEQAASSSRDAPVLDVRARISASSLADAMVASSIAAQHTGSRIGSHSRVASPSTGFSPPIPLRRSRSVGVSEAPKHKLHFPGLRSETPPPPPELRPLRVRPLRHTMRNQSPGEEEEHDKRKKTHWTRHPNKHHEGDRKRWRDKVTERERKRYEGVWAANKGILLDLDPEASISEYSKDGVPISDFVANVVVQDIWERSRLPRDVLEEVWDLVARPGAKALNREEFVAGLWLIDQRLKGRKLPVKVSPSVWASIRHPAGVKLSSKALQR</sequence>
<dbReference type="Gene3D" id="1.10.238.10">
    <property type="entry name" value="EF-hand"/>
    <property type="match status" value="1"/>
</dbReference>
<feature type="compositionally biased region" description="Low complexity" evidence="1">
    <location>
        <begin position="178"/>
        <end position="194"/>
    </location>
</feature>
<feature type="compositionally biased region" description="Basic residues" evidence="1">
    <location>
        <begin position="457"/>
        <end position="469"/>
    </location>
</feature>
<evidence type="ECO:0000259" key="2">
    <source>
        <dbReference type="PROSITE" id="PS50031"/>
    </source>
</evidence>
<dbReference type="Proteomes" id="UP000053599">
    <property type="component" value="Unassembled WGS sequence"/>
</dbReference>
<feature type="region of interest" description="Disordered" evidence="1">
    <location>
        <begin position="378"/>
        <end position="479"/>
    </location>
</feature>
<feature type="domain" description="EH" evidence="2">
    <location>
        <begin position="513"/>
        <end position="594"/>
    </location>
</feature>
<feature type="region of interest" description="Disordered" evidence="1">
    <location>
        <begin position="68"/>
        <end position="350"/>
    </location>
</feature>
<feature type="compositionally biased region" description="Basic residues" evidence="1">
    <location>
        <begin position="435"/>
        <end position="444"/>
    </location>
</feature>
<feature type="compositionally biased region" description="Polar residues" evidence="1">
    <location>
        <begin position="378"/>
        <end position="394"/>
    </location>
</feature>
<evidence type="ECO:0000313" key="3">
    <source>
        <dbReference type="EMBL" id="KIV87727.1"/>
    </source>
</evidence>
<reference evidence="3 4" key="1">
    <citation type="submission" date="2015-01" db="EMBL/GenBank/DDBJ databases">
        <title>The Genome Sequence of Exophiala sideris CBS121828.</title>
        <authorList>
            <consortium name="The Broad Institute Genomics Platform"/>
            <person name="Cuomo C."/>
            <person name="de Hoog S."/>
            <person name="Gorbushina A."/>
            <person name="Stielow B."/>
            <person name="Teixiera M."/>
            <person name="Abouelleil A."/>
            <person name="Chapman S.B."/>
            <person name="Priest M."/>
            <person name="Young S.K."/>
            <person name="Wortman J."/>
            <person name="Nusbaum C."/>
            <person name="Birren B."/>
        </authorList>
    </citation>
    <scope>NUCLEOTIDE SEQUENCE [LARGE SCALE GENOMIC DNA]</scope>
    <source>
        <strain evidence="3 4">CBS 121828</strain>
    </source>
</reference>
<dbReference type="HOGENOM" id="CLU_014603_0_0_1"/>
<dbReference type="SMART" id="SM00027">
    <property type="entry name" value="EH"/>
    <property type="match status" value="1"/>
</dbReference>
<proteinExistence type="predicted"/>